<dbReference type="Proteomes" id="UP000812277">
    <property type="component" value="Unassembled WGS sequence"/>
</dbReference>
<accession>A0ABS7D7D5</accession>
<evidence type="ECO:0000313" key="1">
    <source>
        <dbReference type="EMBL" id="MBW7475785.1"/>
    </source>
</evidence>
<protein>
    <submittedName>
        <fullName evidence="1">Uncharacterized protein</fullName>
    </submittedName>
</protein>
<reference evidence="1 2" key="1">
    <citation type="submission" date="2021-07" db="EMBL/GenBank/DDBJ databases">
        <title>Paenibacillus radiodurans sp. nov., isolated from the southeastern edge of Tengger Desert.</title>
        <authorList>
            <person name="Zhang G."/>
        </authorList>
    </citation>
    <scope>NUCLEOTIDE SEQUENCE [LARGE SCALE GENOMIC DNA]</scope>
    <source>
        <strain evidence="1 2">DT7-4</strain>
    </source>
</reference>
<dbReference type="EMBL" id="JAHZIJ010000008">
    <property type="protein sequence ID" value="MBW7475785.1"/>
    <property type="molecule type" value="Genomic_DNA"/>
</dbReference>
<sequence>MELELGNVEQAKAYFFKWKCNKYEMNREGDVWHTSYKRLVTSELENQWTNEYFEQLFARLEQSSADMKWCYYDEIAELFSSKLKISADVDKIVAATRHLQYSIPSVSKNRIARAILGKILPHLPKLGHLKNARELLQIVECLISDPEAAEEEQLLADYRQCANSVLEITTVDQAKEYYIRMGCSHNRMKYDYQEMVDSYNSIANARLECDWIQEAFGRNITCIQNREYGATEYSFYHGTINYFVNGVVDRNNASQLLTVTRTIQDYDNQYSYVYYASEIIKTVIPALLEQHMMEEAEDFLVIAKNLLHATPEFSRDWSFREIEKEVTSLEDRLATDPTRPNDD</sequence>
<dbReference type="RefSeq" id="WP_219873027.1">
    <property type="nucleotide sequence ID" value="NZ_JAHZIJ010000008.1"/>
</dbReference>
<organism evidence="1 2">
    <name type="scientific">Paenibacillus oenotherae</name>
    <dbReference type="NCBI Taxonomy" id="1435645"/>
    <lineage>
        <taxon>Bacteria</taxon>
        <taxon>Bacillati</taxon>
        <taxon>Bacillota</taxon>
        <taxon>Bacilli</taxon>
        <taxon>Bacillales</taxon>
        <taxon>Paenibacillaceae</taxon>
        <taxon>Paenibacillus</taxon>
    </lineage>
</organism>
<name>A0ABS7D7D5_9BACL</name>
<proteinExistence type="predicted"/>
<keyword evidence="2" id="KW-1185">Reference proteome</keyword>
<comment type="caution">
    <text evidence="1">The sequence shown here is derived from an EMBL/GenBank/DDBJ whole genome shotgun (WGS) entry which is preliminary data.</text>
</comment>
<gene>
    <name evidence="1" type="ORF">K0T92_13605</name>
</gene>
<evidence type="ECO:0000313" key="2">
    <source>
        <dbReference type="Proteomes" id="UP000812277"/>
    </source>
</evidence>